<dbReference type="EnsemblMetazoa" id="XM_038199168.1">
    <property type="protein sequence ID" value="XP_038055096.1"/>
    <property type="gene ID" value="LOC119727314"/>
</dbReference>
<dbReference type="InterPro" id="IPR059010">
    <property type="entry name" value="TMEM179-179B"/>
</dbReference>
<evidence type="ECO:0000313" key="7">
    <source>
        <dbReference type="EnsemblMetazoa" id="XP_038055096.1"/>
    </source>
</evidence>
<accession>A0A913ZVJ7</accession>
<evidence type="ECO:0000256" key="4">
    <source>
        <dbReference type="ARBA" id="ARBA00023136"/>
    </source>
</evidence>
<evidence type="ECO:0000256" key="1">
    <source>
        <dbReference type="ARBA" id="ARBA00004141"/>
    </source>
</evidence>
<keyword evidence="2 6" id="KW-0812">Transmembrane</keyword>
<feature type="transmembrane region" description="Helical" evidence="6">
    <location>
        <begin position="12"/>
        <end position="38"/>
    </location>
</feature>
<dbReference type="RefSeq" id="XP_038055096.1">
    <property type="nucleotide sequence ID" value="XM_038199168.1"/>
</dbReference>
<comment type="subcellular location">
    <subcellularLocation>
        <location evidence="1">Membrane</location>
        <topology evidence="1">Multi-pass membrane protein</topology>
    </subcellularLocation>
</comment>
<keyword evidence="3 6" id="KW-1133">Transmembrane helix</keyword>
<evidence type="ECO:0000256" key="2">
    <source>
        <dbReference type="ARBA" id="ARBA00022692"/>
    </source>
</evidence>
<evidence type="ECO:0000256" key="6">
    <source>
        <dbReference type="SAM" id="Phobius"/>
    </source>
</evidence>
<feature type="transmembrane region" description="Helical" evidence="6">
    <location>
        <begin position="80"/>
        <end position="103"/>
    </location>
</feature>
<dbReference type="Pfam" id="PF26158">
    <property type="entry name" value="Claudin_TMEM179-179B"/>
    <property type="match status" value="1"/>
</dbReference>
<sequence length="236" mass="25781">MPTVSLPDRPSPFTFGIIVELIFLCGTFITGLVIAGAVGVTQARWNGKCILSMGVTCTMGTDLKWHYSFTSDGGLCHFCLNFQIACVLTSFVFAIYRILVLCYRKYNIAILRLVTAGIFTVYALLVLAEAAIITIGLNAFCDGLMNSCGVSFGKTCPQYQTWIDWIYDDGSSFYSTTLVAEVAAWISFVFWVALAVWSFVLFLKARRANRQMVLPPSSLTTPAAAAAPSTVTNKPV</sequence>
<dbReference type="AlphaFoldDB" id="A0A913ZVJ7"/>
<protein>
    <recommendedName>
        <fullName evidence="9">Transmembrane protein</fullName>
    </recommendedName>
</protein>
<dbReference type="GeneID" id="119727314"/>
<feature type="transmembrane region" description="Helical" evidence="6">
    <location>
        <begin position="110"/>
        <end position="137"/>
    </location>
</feature>
<proteinExistence type="inferred from homology"/>
<evidence type="ECO:0000313" key="8">
    <source>
        <dbReference type="Proteomes" id="UP000887568"/>
    </source>
</evidence>
<evidence type="ECO:0008006" key="9">
    <source>
        <dbReference type="Google" id="ProtNLM"/>
    </source>
</evidence>
<dbReference type="OMA" id="CYRKYNI"/>
<comment type="similarity">
    <text evidence="5">Belongs to the TMEM179 family.</text>
</comment>
<dbReference type="PANTHER" id="PTHR31056:SF1">
    <property type="entry name" value="TRANSMEMBRANE PROTEIN 179B"/>
    <property type="match status" value="1"/>
</dbReference>
<dbReference type="Proteomes" id="UP000887568">
    <property type="component" value="Unplaced"/>
</dbReference>
<name>A0A913ZVJ7_PATMI</name>
<dbReference type="PANTHER" id="PTHR31056">
    <property type="entry name" value="TRANSMEMBRANE PROTEIN 179B"/>
    <property type="match status" value="1"/>
</dbReference>
<keyword evidence="8" id="KW-1185">Reference proteome</keyword>
<evidence type="ECO:0000256" key="3">
    <source>
        <dbReference type="ARBA" id="ARBA00022989"/>
    </source>
</evidence>
<evidence type="ECO:0000256" key="5">
    <source>
        <dbReference type="ARBA" id="ARBA00093776"/>
    </source>
</evidence>
<reference evidence="7" key="1">
    <citation type="submission" date="2022-11" db="UniProtKB">
        <authorList>
            <consortium name="EnsemblMetazoa"/>
        </authorList>
    </citation>
    <scope>IDENTIFICATION</scope>
</reference>
<dbReference type="OrthoDB" id="6423876at2759"/>
<organism evidence="7 8">
    <name type="scientific">Patiria miniata</name>
    <name type="common">Bat star</name>
    <name type="synonym">Asterina miniata</name>
    <dbReference type="NCBI Taxonomy" id="46514"/>
    <lineage>
        <taxon>Eukaryota</taxon>
        <taxon>Metazoa</taxon>
        <taxon>Echinodermata</taxon>
        <taxon>Eleutherozoa</taxon>
        <taxon>Asterozoa</taxon>
        <taxon>Asteroidea</taxon>
        <taxon>Valvatacea</taxon>
        <taxon>Valvatida</taxon>
        <taxon>Asterinidae</taxon>
        <taxon>Patiria</taxon>
    </lineage>
</organism>
<feature type="transmembrane region" description="Helical" evidence="6">
    <location>
        <begin position="50"/>
        <end position="68"/>
    </location>
</feature>
<keyword evidence="4 6" id="KW-0472">Membrane</keyword>
<feature type="transmembrane region" description="Helical" evidence="6">
    <location>
        <begin position="182"/>
        <end position="203"/>
    </location>
</feature>
<dbReference type="InterPro" id="IPR029776">
    <property type="entry name" value="TMEM179B"/>
</dbReference>